<evidence type="ECO:0000313" key="3">
    <source>
        <dbReference type="Proteomes" id="UP000664203"/>
    </source>
</evidence>
<sequence>MAESVSANSETETSPLTGPSSFGSAIDAQGLQTVHEVPRNQPRYNDNGSLNNRLLSKRQPPRDLRDASPDSFFGRNYSEKQLEAFPRRLRHTAPAHAAPEAWQRAKDSSVPARNGNYRDTKRESAFMQTPPKKERKAGFRNTLRRMFTRRSTRDRISMPSPAVYPRHDPEEFITSATDVQAKRSASVPTNGVLRTSGLGSHPPFQNVPSSVGATSSEVPSNDVTNSNATCNDATRISIPPQPERPARPRRASVPSVILNRPEVQEAEAAMTGLGLQPNEEQPVDAHNIGFAVTNGSNPKRRSRSVGAFHDTEHRMSPIQWRRWRRRSDEIKYWRQSTDLGSLGIKSFESPEPGQKDDADAAENDDGNLGQHNEEFNFGLPADAMQGQDRIGLEERIVTLEIKLMDFEYAISKLQAGFTSPSRRDSERLEMAVRQSSVDSYLLFDHRQAPIEASPALPQETPPMSTSNFPHETTPKQRPTSVATTLKASASGLYTSAGKGSIERSTRSSLTGLTIEHYTTLITLIRHEQSSRVRLEQQVSMLQQQLDRISPSHSSHSHAHSRSQHSHSRSLSSQQRRQGFVDVGNRSGHYRQPRPRSSSYSTNETDTDDDIYHDVYVTPNITPVERGEYERGAFERVAGVEEVRGGDQGEVLDISCIRKLAIWMIPWIYVYVAMEASDSFDLPRDICSHVLWTVQLEDAELIYHYFDGMIDLPAIFVGEQSASPFGDELYELPMDTNGRLGAQE</sequence>
<comment type="caution">
    <text evidence="2">The sequence shown here is derived from an EMBL/GenBank/DDBJ whole genome shotgun (WGS) entry which is preliminary data.</text>
</comment>
<accession>A0A8H3FSH0</accession>
<dbReference type="EMBL" id="CAJPDR010000252">
    <property type="protein sequence ID" value="CAF9928514.1"/>
    <property type="molecule type" value="Genomic_DNA"/>
</dbReference>
<proteinExistence type="predicted"/>
<feature type="region of interest" description="Disordered" evidence="1">
    <location>
        <begin position="1"/>
        <end position="75"/>
    </location>
</feature>
<feature type="compositionally biased region" description="Polar residues" evidence="1">
    <location>
        <begin position="42"/>
        <end position="54"/>
    </location>
</feature>
<name>A0A8H3FSH0_9LECA</name>
<feature type="compositionally biased region" description="Polar residues" evidence="1">
    <location>
        <begin position="1"/>
        <end position="23"/>
    </location>
</feature>
<feature type="region of interest" description="Disordered" evidence="1">
    <location>
        <begin position="452"/>
        <end position="482"/>
    </location>
</feature>
<gene>
    <name evidence="2" type="ORF">ALECFALPRED_004081</name>
</gene>
<organism evidence="2 3">
    <name type="scientific">Alectoria fallacina</name>
    <dbReference type="NCBI Taxonomy" id="1903189"/>
    <lineage>
        <taxon>Eukaryota</taxon>
        <taxon>Fungi</taxon>
        <taxon>Dikarya</taxon>
        <taxon>Ascomycota</taxon>
        <taxon>Pezizomycotina</taxon>
        <taxon>Lecanoromycetes</taxon>
        <taxon>OSLEUM clade</taxon>
        <taxon>Lecanoromycetidae</taxon>
        <taxon>Lecanorales</taxon>
        <taxon>Lecanorineae</taxon>
        <taxon>Parmeliaceae</taxon>
        <taxon>Alectoria</taxon>
    </lineage>
</organism>
<feature type="compositionally biased region" description="Low complexity" evidence="1">
    <location>
        <begin position="568"/>
        <end position="577"/>
    </location>
</feature>
<evidence type="ECO:0000256" key="1">
    <source>
        <dbReference type="SAM" id="MobiDB-lite"/>
    </source>
</evidence>
<dbReference type="Proteomes" id="UP000664203">
    <property type="component" value="Unassembled WGS sequence"/>
</dbReference>
<dbReference type="OrthoDB" id="5428925at2759"/>
<reference evidence="2" key="1">
    <citation type="submission" date="2021-03" db="EMBL/GenBank/DDBJ databases">
        <authorList>
            <person name="Tagirdzhanova G."/>
        </authorList>
    </citation>
    <scope>NUCLEOTIDE SEQUENCE</scope>
</reference>
<keyword evidence="3" id="KW-1185">Reference proteome</keyword>
<feature type="region of interest" description="Disordered" evidence="1">
    <location>
        <begin position="543"/>
        <end position="608"/>
    </location>
</feature>
<feature type="region of interest" description="Disordered" evidence="1">
    <location>
        <begin position="194"/>
        <end position="252"/>
    </location>
</feature>
<feature type="region of interest" description="Disordered" evidence="1">
    <location>
        <begin position="342"/>
        <end position="372"/>
    </location>
</feature>
<evidence type="ECO:0000313" key="2">
    <source>
        <dbReference type="EMBL" id="CAF9928514.1"/>
    </source>
</evidence>
<feature type="region of interest" description="Disordered" evidence="1">
    <location>
        <begin position="93"/>
        <end position="117"/>
    </location>
</feature>
<feature type="compositionally biased region" description="Polar residues" evidence="1">
    <location>
        <begin position="206"/>
        <end position="234"/>
    </location>
</feature>
<feature type="compositionally biased region" description="Polar residues" evidence="1">
    <location>
        <begin position="461"/>
        <end position="482"/>
    </location>
</feature>
<dbReference type="AlphaFoldDB" id="A0A8H3FSH0"/>
<protein>
    <submittedName>
        <fullName evidence="2">Uncharacterized protein</fullName>
    </submittedName>
</protein>
<feature type="compositionally biased region" description="Basic residues" evidence="1">
    <location>
        <begin position="554"/>
        <end position="567"/>
    </location>
</feature>